<dbReference type="PANTHER" id="PTHR34474">
    <property type="entry name" value="SIGNAL TRANSDUCTION PROTEIN TRAP"/>
    <property type="match status" value="1"/>
</dbReference>
<proteinExistence type="predicted"/>
<dbReference type="GO" id="GO:0004497">
    <property type="term" value="F:monooxygenase activity"/>
    <property type="evidence" value="ECO:0007669"/>
    <property type="project" value="UniProtKB-KW"/>
</dbReference>
<dbReference type="InterPro" id="IPR050404">
    <property type="entry name" value="Heme-degrading_MO"/>
</dbReference>
<gene>
    <name evidence="2" type="ORF">A8F95_17620</name>
</gene>
<evidence type="ECO:0000313" key="2">
    <source>
        <dbReference type="EMBL" id="OCA80922.1"/>
    </source>
</evidence>
<sequence>MEKGGFAVYVVHSTFSVRDNQAEEVISIYQNRSRLVDKAEGFQHFLLLQNDKKPGELTVQLAFESKSSYLAWVRSEEFKKIHELEKNYPDKELSAVIPTVRQFQVVAT</sequence>
<dbReference type="Pfam" id="PF03992">
    <property type="entry name" value="ABM"/>
    <property type="match status" value="1"/>
</dbReference>
<dbReference type="Proteomes" id="UP000092578">
    <property type="component" value="Unassembled WGS sequence"/>
</dbReference>
<reference evidence="3" key="1">
    <citation type="submission" date="2016-05" db="EMBL/GenBank/DDBJ databases">
        <authorList>
            <person name="Liu B."/>
            <person name="Wang J."/>
            <person name="Zhu Y."/>
            <person name="Liu G."/>
            <person name="Chen Q."/>
            <person name="Chen Z."/>
            <person name="Lan J."/>
            <person name="Che J."/>
            <person name="Ge C."/>
            <person name="Shi H."/>
            <person name="Pan Z."/>
            <person name="Liu X."/>
        </authorList>
    </citation>
    <scope>NUCLEOTIDE SEQUENCE [LARGE SCALE GENOMIC DNA]</scope>
    <source>
        <strain evidence="3">FJAT-27215</strain>
    </source>
</reference>
<dbReference type="PROSITE" id="PS51725">
    <property type="entry name" value="ABM"/>
    <property type="match status" value="1"/>
</dbReference>
<dbReference type="EMBL" id="MAYT01000032">
    <property type="protein sequence ID" value="OCA80922.1"/>
    <property type="molecule type" value="Genomic_DNA"/>
</dbReference>
<organism evidence="2 3">
    <name type="scientific">Pseudobacillus wudalianchiensis</name>
    <dbReference type="NCBI Taxonomy" id="1743143"/>
    <lineage>
        <taxon>Bacteria</taxon>
        <taxon>Bacillati</taxon>
        <taxon>Bacillota</taxon>
        <taxon>Bacilli</taxon>
        <taxon>Bacillales</taxon>
        <taxon>Bacillaceae</taxon>
        <taxon>Pseudobacillus</taxon>
    </lineage>
</organism>
<evidence type="ECO:0000259" key="1">
    <source>
        <dbReference type="PROSITE" id="PS51725"/>
    </source>
</evidence>
<evidence type="ECO:0000313" key="3">
    <source>
        <dbReference type="Proteomes" id="UP000092578"/>
    </source>
</evidence>
<keyword evidence="3" id="KW-1185">Reference proteome</keyword>
<dbReference type="AlphaFoldDB" id="A0A1B9AAQ2"/>
<name>A0A1B9AAQ2_9BACI</name>
<dbReference type="InterPro" id="IPR007138">
    <property type="entry name" value="ABM_dom"/>
</dbReference>
<accession>A0A1B9AAQ2</accession>
<dbReference type="SUPFAM" id="SSF54909">
    <property type="entry name" value="Dimeric alpha+beta barrel"/>
    <property type="match status" value="1"/>
</dbReference>
<feature type="domain" description="ABM" evidence="1">
    <location>
        <begin position="9"/>
        <end position="97"/>
    </location>
</feature>
<dbReference type="PANTHER" id="PTHR34474:SF2">
    <property type="entry name" value="SIGNAL TRANSDUCTION PROTEIN TRAP"/>
    <property type="match status" value="1"/>
</dbReference>
<keyword evidence="2" id="KW-0503">Monooxygenase</keyword>
<comment type="caution">
    <text evidence="2">The sequence shown here is derived from an EMBL/GenBank/DDBJ whole genome shotgun (WGS) entry which is preliminary data.</text>
</comment>
<keyword evidence="2" id="KW-0560">Oxidoreductase</keyword>
<protein>
    <submittedName>
        <fullName evidence="2">Antibiotic biosynthesis monooxygenase</fullName>
    </submittedName>
</protein>
<dbReference type="InterPro" id="IPR011008">
    <property type="entry name" value="Dimeric_a/b-barrel"/>
</dbReference>
<dbReference type="Gene3D" id="3.30.70.100">
    <property type="match status" value="1"/>
</dbReference>